<dbReference type="OrthoDB" id="1287559at2759"/>
<comment type="caution">
    <text evidence="12">The sequence shown here is derived from an EMBL/GenBank/DDBJ whole genome shotgun (WGS) entry which is preliminary data.</text>
</comment>
<feature type="compositionally biased region" description="Basic and acidic residues" evidence="8">
    <location>
        <begin position="736"/>
        <end position="767"/>
    </location>
</feature>
<feature type="region of interest" description="Disordered" evidence="8">
    <location>
        <begin position="414"/>
        <end position="455"/>
    </location>
</feature>
<dbReference type="AlphaFoldDB" id="S9UBQ9"/>
<dbReference type="GO" id="GO:0000466">
    <property type="term" value="P:maturation of 5.8S rRNA from tricistronic rRNA transcript (SSU-rRNA, 5.8S rRNA, LSU-rRNA)"/>
    <property type="evidence" value="ECO:0007669"/>
    <property type="project" value="TreeGrafter"/>
</dbReference>
<dbReference type="InterPro" id="IPR012920">
    <property type="entry name" value="rRNA_MeTfrase_SPB1-like_C"/>
</dbReference>
<dbReference type="PANTHER" id="PTHR10920">
    <property type="entry name" value="RIBOSOMAL RNA METHYLTRANSFERASE"/>
    <property type="match status" value="1"/>
</dbReference>
<evidence type="ECO:0000256" key="5">
    <source>
        <dbReference type="ARBA" id="ARBA00022679"/>
    </source>
</evidence>
<evidence type="ECO:0000256" key="1">
    <source>
        <dbReference type="ARBA" id="ARBA00004604"/>
    </source>
</evidence>
<feature type="compositionally biased region" description="Acidic residues" evidence="8">
    <location>
        <begin position="672"/>
        <end position="695"/>
    </location>
</feature>
<name>S9UBQ9_9TRYP</name>
<feature type="domain" description="DUF3381" evidence="11">
    <location>
        <begin position="236"/>
        <end position="411"/>
    </location>
</feature>
<feature type="domain" description="Ribosomal RNA methyltransferase FtsJ" evidence="9">
    <location>
        <begin position="25"/>
        <end position="201"/>
    </location>
</feature>
<gene>
    <name evidence="12" type="ORF">STCU_05235</name>
</gene>
<evidence type="ECO:0000256" key="3">
    <source>
        <dbReference type="ARBA" id="ARBA00022552"/>
    </source>
</evidence>
<dbReference type="HAMAP" id="MF_01547">
    <property type="entry name" value="RNA_methyltr_E"/>
    <property type="match status" value="1"/>
</dbReference>
<feature type="compositionally biased region" description="Basic residues" evidence="8">
    <location>
        <begin position="930"/>
        <end position="942"/>
    </location>
</feature>
<feature type="compositionally biased region" description="Basic residues" evidence="8">
    <location>
        <begin position="628"/>
        <end position="638"/>
    </location>
</feature>
<dbReference type="Gene3D" id="3.40.50.150">
    <property type="entry name" value="Vaccinia Virus protein VP39"/>
    <property type="match status" value="1"/>
</dbReference>
<dbReference type="GO" id="GO:0016435">
    <property type="term" value="F:rRNA (guanine) methyltransferase activity"/>
    <property type="evidence" value="ECO:0007669"/>
    <property type="project" value="TreeGrafter"/>
</dbReference>
<keyword evidence="7" id="KW-0539">Nucleus</keyword>
<keyword evidence="13" id="KW-1185">Reference proteome</keyword>
<dbReference type="SUPFAM" id="SSF53335">
    <property type="entry name" value="S-adenosyl-L-methionine-dependent methyltransferases"/>
    <property type="match status" value="1"/>
</dbReference>
<evidence type="ECO:0000256" key="4">
    <source>
        <dbReference type="ARBA" id="ARBA00022603"/>
    </source>
</evidence>
<evidence type="ECO:0000313" key="13">
    <source>
        <dbReference type="Proteomes" id="UP000015354"/>
    </source>
</evidence>
<organism evidence="12 13">
    <name type="scientific">Strigomonas culicis</name>
    <dbReference type="NCBI Taxonomy" id="28005"/>
    <lineage>
        <taxon>Eukaryota</taxon>
        <taxon>Discoba</taxon>
        <taxon>Euglenozoa</taxon>
        <taxon>Kinetoplastea</taxon>
        <taxon>Metakinetoplastina</taxon>
        <taxon>Trypanosomatida</taxon>
        <taxon>Trypanosomatidae</taxon>
        <taxon>Strigomonadinae</taxon>
        <taxon>Strigomonas</taxon>
    </lineage>
</organism>
<feature type="compositionally biased region" description="Acidic residues" evidence="8">
    <location>
        <begin position="500"/>
        <end position="519"/>
    </location>
</feature>
<dbReference type="InterPro" id="IPR002877">
    <property type="entry name" value="RNA_MeTrfase_FtsJ_dom"/>
</dbReference>
<evidence type="ECO:0000259" key="9">
    <source>
        <dbReference type="Pfam" id="PF01728"/>
    </source>
</evidence>
<evidence type="ECO:0000259" key="10">
    <source>
        <dbReference type="Pfam" id="PF07780"/>
    </source>
</evidence>
<feature type="compositionally biased region" description="Basic and acidic residues" evidence="8">
    <location>
        <begin position="588"/>
        <end position="627"/>
    </location>
</feature>
<feature type="region of interest" description="Disordered" evidence="8">
    <location>
        <begin position="899"/>
        <end position="942"/>
    </location>
</feature>
<feature type="compositionally biased region" description="Acidic residues" evidence="8">
    <location>
        <begin position="355"/>
        <end position="364"/>
    </location>
</feature>
<evidence type="ECO:0000256" key="2">
    <source>
        <dbReference type="ARBA" id="ARBA00022517"/>
    </source>
</evidence>
<evidence type="ECO:0000313" key="12">
    <source>
        <dbReference type="EMBL" id="EPY28232.1"/>
    </source>
</evidence>
<keyword evidence="5 12" id="KW-0808">Transferase</keyword>
<feature type="compositionally biased region" description="Basic and acidic residues" evidence="8">
    <location>
        <begin position="917"/>
        <end position="929"/>
    </location>
</feature>
<keyword evidence="2" id="KW-0690">Ribosome biogenesis</keyword>
<dbReference type="PANTHER" id="PTHR10920:SF13">
    <property type="entry name" value="PRE-RRNA 2'-O-RIBOSE RNA METHYLTRANSFERASE FTSJ3"/>
    <property type="match status" value="1"/>
</dbReference>
<dbReference type="InterPro" id="IPR050082">
    <property type="entry name" value="RNA_methyltr_RlmE"/>
</dbReference>
<evidence type="ECO:0000259" key="11">
    <source>
        <dbReference type="Pfam" id="PF11861"/>
    </source>
</evidence>
<dbReference type="GO" id="GO:0008650">
    <property type="term" value="F:rRNA (uridine-2'-O-)-methyltransferase activity"/>
    <property type="evidence" value="ECO:0007669"/>
    <property type="project" value="TreeGrafter"/>
</dbReference>
<dbReference type="Proteomes" id="UP000015354">
    <property type="component" value="Unassembled WGS sequence"/>
</dbReference>
<dbReference type="InterPro" id="IPR029063">
    <property type="entry name" value="SAM-dependent_MTases_sf"/>
</dbReference>
<comment type="subcellular location">
    <subcellularLocation>
        <location evidence="1">Nucleus</location>
        <location evidence="1">Nucleolus</location>
    </subcellularLocation>
</comment>
<feature type="compositionally biased region" description="Acidic residues" evidence="8">
    <location>
        <begin position="571"/>
        <end position="587"/>
    </location>
</feature>
<feature type="domain" description="Ribosomal RNA methyltransferase SPB1-like C-terminal" evidence="10">
    <location>
        <begin position="738"/>
        <end position="902"/>
    </location>
</feature>
<feature type="compositionally biased region" description="Acidic residues" evidence="8">
    <location>
        <begin position="435"/>
        <end position="454"/>
    </location>
</feature>
<dbReference type="InterPro" id="IPR024576">
    <property type="entry name" value="rRNA_MeTfrase_Spb1_DUF3381"/>
</dbReference>
<keyword evidence="4 12" id="KW-0489">Methyltransferase</keyword>
<feature type="region of interest" description="Disordered" evidence="8">
    <location>
        <begin position="500"/>
        <end position="539"/>
    </location>
</feature>
<dbReference type="EMBL" id="ATMH01005235">
    <property type="protein sequence ID" value="EPY28232.1"/>
    <property type="molecule type" value="Genomic_DNA"/>
</dbReference>
<dbReference type="GO" id="GO:0030687">
    <property type="term" value="C:preribosome, large subunit precursor"/>
    <property type="evidence" value="ECO:0007669"/>
    <property type="project" value="TreeGrafter"/>
</dbReference>
<keyword evidence="3" id="KW-0698">rRNA processing</keyword>
<sequence length="942" mass="107382">MGVKSKKKAKTRLDAYYRLAKDQGYRARSAFKLIQLNRKYDFLAKSRVLVDLCAAPGGWLQVASKYMPVGSKIVGVDLVPIVPIRGCKTFVGDITDDKTRKIIATWLKKEPVDCVIHDGAPNVGGVWSRDLFDQNALVLCAAKMACSMLKPNGWFVTKVFRSQDFHKLLWVMKQLFDKVEATKPLASRMESAEIFVVCGGYKAPKSVDPDMFNAQKVFSDVGEQKILTASGALVTPKSNVPMGYDTDLGPIAHPVANFIDFLHAKDPKGFLKSNHELRFTNEEDKVFLKSKSSKKELVYLCGDLQQVSDADMKRLLRWREQLLREQSRFLKEDDEAPVFAGSDDDSTRAGLRGSDDDDDDDDDAREPQFDWDSKEGITAIARELLEVRKRKEKELKKKQKKVVDRKLKQIKGLINYDPNSSAEHMTETDGFEHMGDDDENGDADSNQDEGDGDSFLDAFTVEKLAHVDEKDVAAMLDRHWEDPEDKGNVPLNPIVSVDLAAEDDWDLGDGEGDDNDETGDAAPAARDRKSLQELLPQSEQLVEGEEYFMDVDNYGNYVKGERSARVKLYEEGLEGDEEPEEEEEEAEDAARGAEKPQKDKTPKWESHHKNIDKILRDTFPTPKEDNKRTKREAQKRKRALEEERVVMHAEAPLRQIPGEASLKRSRTKFEDRADDENDDDDDDDEDAMQFSDDDACERPDLDVRKGRVDSRRKRRIVEDLSQLTTQELVRSQRKQTTKDNREVRKQNRRNKNDTNAGKDGKSGKEDTQFEEVPLAMTDPEVRARTLAIAQSMLDPKKRREIFEASINKFVYNDDEDLPDWFLKDEQRNCKVMLPVTAEEIEAQRARFKELNARPSRKVMEAMGRKRKKAQRLLHHLVQKGKADPRTREKVSGLSVRKLMRSQVIKGKSGGAGGKKNKPLDKKLMGQMRRDKQRVRRQTKGKK</sequence>
<evidence type="ECO:0000256" key="7">
    <source>
        <dbReference type="ARBA" id="ARBA00023242"/>
    </source>
</evidence>
<protein>
    <submittedName>
        <fullName evidence="12">AdoMet-dependent rRNA methyltransferase SPB1</fullName>
    </submittedName>
</protein>
<dbReference type="GO" id="GO:0000463">
    <property type="term" value="P:maturation of LSU-rRNA from tricistronic rRNA transcript (SSU-rRNA, 5.8S rRNA, LSU-rRNA)"/>
    <property type="evidence" value="ECO:0007669"/>
    <property type="project" value="TreeGrafter"/>
</dbReference>
<evidence type="ECO:0000256" key="6">
    <source>
        <dbReference type="ARBA" id="ARBA00022691"/>
    </source>
</evidence>
<proteinExistence type="inferred from homology"/>
<keyword evidence="6" id="KW-0949">S-adenosyl-L-methionine</keyword>
<dbReference type="Pfam" id="PF01728">
    <property type="entry name" value="FtsJ"/>
    <property type="match status" value="1"/>
</dbReference>
<feature type="compositionally biased region" description="Basic and acidic residues" evidence="8">
    <location>
        <begin position="696"/>
        <end position="709"/>
    </location>
</feature>
<dbReference type="GO" id="GO:0005730">
    <property type="term" value="C:nucleolus"/>
    <property type="evidence" value="ECO:0007669"/>
    <property type="project" value="UniProtKB-SubCell"/>
</dbReference>
<accession>S9UBQ9</accession>
<dbReference type="FunFam" id="3.40.50.150:FF:000004">
    <property type="entry name" value="AdoMet-dependent rRNA methyltransferase SPB1"/>
    <property type="match status" value="1"/>
</dbReference>
<reference evidence="12 13" key="1">
    <citation type="journal article" date="2013" name="PLoS ONE">
        <title>Predicting the Proteins of Angomonas deanei, Strigomonas culicis and Their Respective Endosymbionts Reveals New Aspects of the Trypanosomatidae Family.</title>
        <authorList>
            <person name="Motta M.C."/>
            <person name="Martins A.C."/>
            <person name="de Souza S.S."/>
            <person name="Catta-Preta C.M."/>
            <person name="Silva R."/>
            <person name="Klein C.C."/>
            <person name="de Almeida L.G."/>
            <person name="de Lima Cunha O."/>
            <person name="Ciapina L.P."/>
            <person name="Brocchi M."/>
            <person name="Colabardini A.C."/>
            <person name="de Araujo Lima B."/>
            <person name="Machado C.R."/>
            <person name="de Almeida Soares C.M."/>
            <person name="Probst C.M."/>
            <person name="de Menezes C.B."/>
            <person name="Thompson C.E."/>
            <person name="Bartholomeu D.C."/>
            <person name="Gradia D.F."/>
            <person name="Pavoni D.P."/>
            <person name="Grisard E.C."/>
            <person name="Fantinatti-Garboggini F."/>
            <person name="Marchini F.K."/>
            <person name="Rodrigues-Luiz G.F."/>
            <person name="Wagner G."/>
            <person name="Goldman G.H."/>
            <person name="Fietto J.L."/>
            <person name="Elias M.C."/>
            <person name="Goldman M.H."/>
            <person name="Sagot M.F."/>
            <person name="Pereira M."/>
            <person name="Stoco P.H."/>
            <person name="de Mendonca-Neto R.P."/>
            <person name="Teixeira S.M."/>
            <person name="Maciel T.E."/>
            <person name="de Oliveira Mendes T.A."/>
            <person name="Urmenyi T.P."/>
            <person name="de Souza W."/>
            <person name="Schenkman S."/>
            <person name="de Vasconcelos A.T."/>
        </authorList>
    </citation>
    <scope>NUCLEOTIDE SEQUENCE [LARGE SCALE GENOMIC DNA]</scope>
</reference>
<feature type="region of interest" description="Disordered" evidence="8">
    <location>
        <begin position="334"/>
        <end position="372"/>
    </location>
</feature>
<dbReference type="Pfam" id="PF11861">
    <property type="entry name" value="DUF3381"/>
    <property type="match status" value="1"/>
</dbReference>
<dbReference type="Pfam" id="PF07780">
    <property type="entry name" value="Spb1_C"/>
    <property type="match status" value="1"/>
</dbReference>
<feature type="region of interest" description="Disordered" evidence="8">
    <location>
        <begin position="569"/>
        <end position="770"/>
    </location>
</feature>
<feature type="compositionally biased region" description="Basic and acidic residues" evidence="8">
    <location>
        <begin position="424"/>
        <end position="434"/>
    </location>
</feature>
<dbReference type="InterPro" id="IPR015507">
    <property type="entry name" value="rRNA-MeTfrase_E"/>
</dbReference>
<evidence type="ECO:0000256" key="8">
    <source>
        <dbReference type="SAM" id="MobiDB-lite"/>
    </source>
</evidence>